<sequence length="64" mass="7145">MGLIFEVKPHKGGGLVATCHTESIYTQGVDMKELHSNINTAVDERFLGRERPIARDIHLLVSQD</sequence>
<gene>
    <name evidence="1" type="ORF">GCM10007047_04590</name>
</gene>
<evidence type="ECO:0000313" key="1">
    <source>
        <dbReference type="EMBL" id="GHB92522.1"/>
    </source>
</evidence>
<dbReference type="Proteomes" id="UP000642829">
    <property type="component" value="Unassembled WGS sequence"/>
</dbReference>
<keyword evidence="2" id="KW-1185">Reference proteome</keyword>
<evidence type="ECO:0000313" key="2">
    <source>
        <dbReference type="Proteomes" id="UP000642829"/>
    </source>
</evidence>
<reference evidence="1" key="1">
    <citation type="journal article" date="2014" name="Int. J. Syst. Evol. Microbiol.">
        <title>Complete genome sequence of Corynebacterium casei LMG S-19264T (=DSM 44701T), isolated from a smear-ripened cheese.</title>
        <authorList>
            <consortium name="US DOE Joint Genome Institute (JGI-PGF)"/>
            <person name="Walter F."/>
            <person name="Albersmeier A."/>
            <person name="Kalinowski J."/>
            <person name="Ruckert C."/>
        </authorList>
    </citation>
    <scope>NUCLEOTIDE SEQUENCE</scope>
    <source>
        <strain evidence="1">KCTC 12870</strain>
    </source>
</reference>
<protein>
    <submittedName>
        <fullName evidence="1">Uncharacterized protein</fullName>
    </submittedName>
</protein>
<dbReference type="RefSeq" id="WP_189511450.1">
    <property type="nucleotide sequence ID" value="NZ_BMXG01000002.1"/>
</dbReference>
<accession>A0A8J3DH73</accession>
<comment type="caution">
    <text evidence="1">The sequence shown here is derived from an EMBL/GenBank/DDBJ whole genome shotgun (WGS) entry which is preliminary data.</text>
</comment>
<name>A0A8J3DH73_9BACT</name>
<dbReference type="EMBL" id="BMXG01000002">
    <property type="protein sequence ID" value="GHB92522.1"/>
    <property type="molecule type" value="Genomic_DNA"/>
</dbReference>
<dbReference type="AlphaFoldDB" id="A0A8J3DH73"/>
<organism evidence="1 2">
    <name type="scientific">Cerasicoccus arenae</name>
    <dbReference type="NCBI Taxonomy" id="424488"/>
    <lineage>
        <taxon>Bacteria</taxon>
        <taxon>Pseudomonadati</taxon>
        <taxon>Verrucomicrobiota</taxon>
        <taxon>Opitutia</taxon>
        <taxon>Puniceicoccales</taxon>
        <taxon>Cerasicoccaceae</taxon>
        <taxon>Cerasicoccus</taxon>
    </lineage>
</organism>
<proteinExistence type="predicted"/>
<reference evidence="1" key="2">
    <citation type="submission" date="2020-09" db="EMBL/GenBank/DDBJ databases">
        <authorList>
            <person name="Sun Q."/>
            <person name="Kim S."/>
        </authorList>
    </citation>
    <scope>NUCLEOTIDE SEQUENCE</scope>
    <source>
        <strain evidence="1">KCTC 12870</strain>
    </source>
</reference>